<organism evidence="18 19">
    <name type="scientific">Cerrena zonata</name>
    <dbReference type="NCBI Taxonomy" id="2478898"/>
    <lineage>
        <taxon>Eukaryota</taxon>
        <taxon>Fungi</taxon>
        <taxon>Dikarya</taxon>
        <taxon>Basidiomycota</taxon>
        <taxon>Agaricomycotina</taxon>
        <taxon>Agaricomycetes</taxon>
        <taxon>Polyporales</taxon>
        <taxon>Cerrenaceae</taxon>
        <taxon>Cerrena</taxon>
    </lineage>
</organism>
<dbReference type="InterPro" id="IPR001680">
    <property type="entry name" value="WD40_rpt"/>
</dbReference>
<dbReference type="SUPFAM" id="SSF55060">
    <property type="entry name" value="GHMP Kinase, C-terminal domain"/>
    <property type="match status" value="1"/>
</dbReference>
<dbReference type="Pfam" id="PF00400">
    <property type="entry name" value="WD40"/>
    <property type="match status" value="1"/>
</dbReference>
<evidence type="ECO:0000256" key="12">
    <source>
        <dbReference type="ARBA" id="ARBA00023239"/>
    </source>
</evidence>
<keyword evidence="6 13" id="KW-0067">ATP-binding</keyword>
<dbReference type="InterPro" id="IPR011047">
    <property type="entry name" value="Quinoprotein_ADH-like_sf"/>
</dbReference>
<evidence type="ECO:0000256" key="2">
    <source>
        <dbReference type="ARBA" id="ARBA00008831"/>
    </source>
</evidence>
<evidence type="ECO:0000256" key="4">
    <source>
        <dbReference type="ARBA" id="ARBA00022516"/>
    </source>
</evidence>
<dbReference type="InterPro" id="IPR014721">
    <property type="entry name" value="Ribsml_uS5_D2-typ_fold_subgr"/>
</dbReference>
<dbReference type="PROSITE" id="PS50082">
    <property type="entry name" value="WD_REPEATS_2"/>
    <property type="match status" value="1"/>
</dbReference>
<evidence type="ECO:0000313" key="19">
    <source>
        <dbReference type="Proteomes" id="UP001385951"/>
    </source>
</evidence>
<evidence type="ECO:0000259" key="17">
    <source>
        <dbReference type="Pfam" id="PF22700"/>
    </source>
</evidence>
<reference evidence="18 19" key="1">
    <citation type="submission" date="2022-09" db="EMBL/GenBank/DDBJ databases">
        <authorList>
            <person name="Palmer J.M."/>
        </authorList>
    </citation>
    <scope>NUCLEOTIDE SEQUENCE [LARGE SCALE GENOMIC DNA]</scope>
    <source>
        <strain evidence="18 19">DSM 7382</strain>
    </source>
</reference>
<keyword evidence="4 15" id="KW-0444">Lipid biosynthesis</keyword>
<dbReference type="EMBL" id="JASBNA010000043">
    <property type="protein sequence ID" value="KAK7681153.1"/>
    <property type="molecule type" value="Genomic_DNA"/>
</dbReference>
<evidence type="ECO:0000256" key="10">
    <source>
        <dbReference type="ARBA" id="ARBA00023166"/>
    </source>
</evidence>
<keyword evidence="5 13" id="KW-0547">Nucleotide-binding</keyword>
<dbReference type="NCBIfam" id="TIGR01240">
    <property type="entry name" value="mevDPdecarb"/>
    <property type="match status" value="1"/>
</dbReference>
<dbReference type="InterPro" id="IPR029765">
    <property type="entry name" value="Mev_diP_decarb"/>
</dbReference>
<dbReference type="SMART" id="SM00320">
    <property type="entry name" value="WD40"/>
    <property type="match status" value="1"/>
</dbReference>
<dbReference type="PROSITE" id="PS50294">
    <property type="entry name" value="WD_REPEATS_REGION"/>
    <property type="match status" value="1"/>
</dbReference>
<dbReference type="SUPFAM" id="SSF50998">
    <property type="entry name" value="Quinoprotein alcohol dehydrogenase-like"/>
    <property type="match status" value="1"/>
</dbReference>
<dbReference type="GO" id="GO:0016126">
    <property type="term" value="P:sterol biosynthetic process"/>
    <property type="evidence" value="ECO:0007669"/>
    <property type="project" value="UniProtKB-KW"/>
</dbReference>
<evidence type="ECO:0000256" key="6">
    <source>
        <dbReference type="ARBA" id="ARBA00022840"/>
    </source>
</evidence>
<keyword evidence="14" id="KW-0853">WD repeat</keyword>
<keyword evidence="9 13" id="KW-0443">Lipid metabolism</keyword>
<accession>A0AAW0FUE1</accession>
<evidence type="ECO:0000256" key="3">
    <source>
        <dbReference type="ARBA" id="ARBA00012296"/>
    </source>
</evidence>
<dbReference type="InterPro" id="IPR053859">
    <property type="entry name" value="MVD-like_N"/>
</dbReference>
<evidence type="ECO:0000256" key="5">
    <source>
        <dbReference type="ARBA" id="ARBA00022741"/>
    </source>
</evidence>
<dbReference type="Gene3D" id="3.30.230.10">
    <property type="match status" value="1"/>
</dbReference>
<comment type="pathway">
    <text evidence="1 15">Isoprenoid biosynthesis; isopentenyl diphosphate biosynthesis via mevalonate pathway; isopentenyl diphosphate from (R)-mevalonate: step 3/3.</text>
</comment>
<dbReference type="AlphaFoldDB" id="A0AAW0FUE1"/>
<dbReference type="Proteomes" id="UP001385951">
    <property type="component" value="Unassembled WGS sequence"/>
</dbReference>
<dbReference type="Pfam" id="PF22700">
    <property type="entry name" value="MVD-like_N"/>
    <property type="match status" value="1"/>
</dbReference>
<keyword evidence="12 13" id="KW-0456">Lyase</keyword>
<feature type="domain" description="Diphosphomevalonate decarboxylase-like N-terminal" evidence="17">
    <location>
        <begin position="67"/>
        <end position="236"/>
    </location>
</feature>
<evidence type="ECO:0000259" key="16">
    <source>
        <dbReference type="Pfam" id="PF18376"/>
    </source>
</evidence>
<keyword evidence="19" id="KW-1185">Reference proteome</keyword>
<keyword evidence="8 15" id="KW-0756">Sterol biosynthesis</keyword>
<evidence type="ECO:0000256" key="15">
    <source>
        <dbReference type="RuleBase" id="RU363086"/>
    </source>
</evidence>
<proteinExistence type="inferred from homology"/>
<dbReference type="GO" id="GO:0005829">
    <property type="term" value="C:cytosol"/>
    <property type="evidence" value="ECO:0007669"/>
    <property type="project" value="InterPro"/>
</dbReference>
<dbReference type="Gene3D" id="3.30.70.890">
    <property type="entry name" value="GHMP kinase, C-terminal domain"/>
    <property type="match status" value="1"/>
</dbReference>
<comment type="similarity">
    <text evidence="2 13 15">Belongs to the diphosphomevalonate decarboxylase family.</text>
</comment>
<feature type="domain" description="Mvd1 C-terminal" evidence="16">
    <location>
        <begin position="252"/>
        <end position="377"/>
    </location>
</feature>
<dbReference type="PANTHER" id="PTHR10977">
    <property type="entry name" value="DIPHOSPHOMEVALONATE DECARBOXYLASE"/>
    <property type="match status" value="1"/>
</dbReference>
<dbReference type="InterPro" id="IPR041431">
    <property type="entry name" value="Mvd1_C"/>
</dbReference>
<dbReference type="InterPro" id="IPR005935">
    <property type="entry name" value="Mev_decarb"/>
</dbReference>
<dbReference type="PANTHER" id="PTHR10977:SF3">
    <property type="entry name" value="DIPHOSPHOMEVALONATE DECARBOXYLASE"/>
    <property type="match status" value="1"/>
</dbReference>
<evidence type="ECO:0000256" key="11">
    <source>
        <dbReference type="ARBA" id="ARBA00023221"/>
    </source>
</evidence>
<keyword evidence="11 15" id="KW-0753">Steroid metabolism</keyword>
<dbReference type="GO" id="GO:0004163">
    <property type="term" value="F:diphosphomevalonate decarboxylase activity"/>
    <property type="evidence" value="ECO:0007669"/>
    <property type="project" value="UniProtKB-UniRule"/>
</dbReference>
<evidence type="ECO:0000256" key="9">
    <source>
        <dbReference type="ARBA" id="ARBA00023098"/>
    </source>
</evidence>
<dbReference type="GO" id="GO:0019287">
    <property type="term" value="P:isopentenyl diphosphate biosynthetic process, mevalonate pathway"/>
    <property type="evidence" value="ECO:0007669"/>
    <property type="project" value="UniProtKB-UniRule"/>
</dbReference>
<gene>
    <name evidence="18" type="primary">MVD1</name>
    <name evidence="18" type="ORF">QCA50_015768</name>
</gene>
<feature type="repeat" description="WD" evidence="14">
    <location>
        <begin position="4"/>
        <end position="45"/>
    </location>
</feature>
<sequence>MFLTLSIEDGVTTVAVSPDGKLIAAGSLDRTVRVWDSTTGFLVERLDSGNENEYMDTMTVYTASTTAPVNIATLKYWGKRDKSLNLPTNSSISVTLSQNDLRTLTSVATSESFTEDKLWLNGKQESINSPRTKACLDDLKKLRVELEEKDSSLPKLSQWGLHIVSENNFPTAAGLASSAAGFAALVVAISKLYKLPQDMSEISKIARKGSGSACRSLFGGYVAWDMGVKDNGEDSKAIEVAPINHWPNMKAAILVVSDDKKDTPSTSGMQTTVATSDLFQWRIKEVVPKRYEEMKQSILDKDFAKFGDLTMKDSNSFHSVCLDSSPPIFYLNDTSKKIIKLIHALNEQEGKIIAAYTFDAGPNAVVYYEEENESKVLVTDPEIYKGVSRIILTKVGDGPQDTEESLVNDQGLP</sequence>
<evidence type="ECO:0000313" key="18">
    <source>
        <dbReference type="EMBL" id="KAK7681153.1"/>
    </source>
</evidence>
<dbReference type="Gene3D" id="2.130.10.10">
    <property type="entry name" value="YVTN repeat-like/Quinoprotein amine dehydrogenase"/>
    <property type="match status" value="1"/>
</dbReference>
<dbReference type="InterPro" id="IPR020568">
    <property type="entry name" value="Ribosomal_Su5_D2-typ_SF"/>
</dbReference>
<dbReference type="InterPro" id="IPR015943">
    <property type="entry name" value="WD40/YVTN_repeat-like_dom_sf"/>
</dbReference>
<dbReference type="PIRSF" id="PIRSF015950">
    <property type="entry name" value="Mev_P_decrbx"/>
    <property type="match status" value="1"/>
</dbReference>
<protein>
    <recommendedName>
        <fullName evidence="3 13">Diphosphomevalonate decarboxylase</fullName>
        <ecNumber evidence="3 13">4.1.1.33</ecNumber>
    </recommendedName>
</protein>
<dbReference type="InterPro" id="IPR036554">
    <property type="entry name" value="GHMP_kinase_C_sf"/>
</dbReference>
<evidence type="ECO:0000256" key="1">
    <source>
        <dbReference type="ARBA" id="ARBA00005055"/>
    </source>
</evidence>
<dbReference type="Pfam" id="PF18376">
    <property type="entry name" value="MDD_C"/>
    <property type="match status" value="1"/>
</dbReference>
<evidence type="ECO:0000256" key="13">
    <source>
        <dbReference type="PIRNR" id="PIRNR015950"/>
    </source>
</evidence>
<evidence type="ECO:0000256" key="14">
    <source>
        <dbReference type="PROSITE-ProRule" id="PRU00221"/>
    </source>
</evidence>
<evidence type="ECO:0000256" key="7">
    <source>
        <dbReference type="ARBA" id="ARBA00022955"/>
    </source>
</evidence>
<keyword evidence="10 15" id="KW-1207">Sterol metabolism</keyword>
<dbReference type="FunFam" id="3.30.230.10:FF:000018">
    <property type="entry name" value="Diphosphomevalonate decarboxylase"/>
    <property type="match status" value="1"/>
</dbReference>
<evidence type="ECO:0000256" key="8">
    <source>
        <dbReference type="ARBA" id="ARBA00023011"/>
    </source>
</evidence>
<keyword evidence="7 15" id="KW-0752">Steroid biosynthesis</keyword>
<name>A0AAW0FUE1_9APHY</name>
<dbReference type="EC" id="4.1.1.33" evidence="3 13"/>
<comment type="catalytic activity">
    <reaction evidence="13 15">
        <text>(R)-5-diphosphomevalonate + ATP = isopentenyl diphosphate + ADP + phosphate + CO2</text>
        <dbReference type="Rhea" id="RHEA:23732"/>
        <dbReference type="ChEBI" id="CHEBI:16526"/>
        <dbReference type="ChEBI" id="CHEBI:30616"/>
        <dbReference type="ChEBI" id="CHEBI:43474"/>
        <dbReference type="ChEBI" id="CHEBI:57557"/>
        <dbReference type="ChEBI" id="CHEBI:128769"/>
        <dbReference type="ChEBI" id="CHEBI:456216"/>
        <dbReference type="EC" id="4.1.1.33"/>
    </reaction>
</comment>
<comment type="caution">
    <text evidence="18">The sequence shown here is derived from an EMBL/GenBank/DDBJ whole genome shotgun (WGS) entry which is preliminary data.</text>
</comment>
<dbReference type="SUPFAM" id="SSF54211">
    <property type="entry name" value="Ribosomal protein S5 domain 2-like"/>
    <property type="match status" value="1"/>
</dbReference>
<dbReference type="GO" id="GO:0005524">
    <property type="term" value="F:ATP binding"/>
    <property type="evidence" value="ECO:0007669"/>
    <property type="project" value="UniProtKB-UniRule"/>
</dbReference>